<dbReference type="InterPro" id="IPR050194">
    <property type="entry name" value="Glycosyltransferase_grp1"/>
</dbReference>
<protein>
    <submittedName>
        <fullName evidence="3">PUTATIVE GALACTOSYLTRANSFERASE</fullName>
    </submittedName>
</protein>
<feature type="domain" description="Glycosyltransferase subfamily 4-like N-terminal" evidence="2">
    <location>
        <begin position="2"/>
        <end position="149"/>
    </location>
</feature>
<dbReference type="PANTHER" id="PTHR45947:SF3">
    <property type="entry name" value="SULFOQUINOVOSYL TRANSFERASE SQD2"/>
    <property type="match status" value="1"/>
</dbReference>
<organism evidence="4">
    <name type="scientific">Wolinella succinogenes (strain ATCC 29543 / DSM 1740 / CCUG 13145 / JCM 31913 / LMG 7466 / NCTC 11488 / FDC 602W)</name>
    <name type="common">Vibrio succinogenes</name>
    <dbReference type="NCBI Taxonomy" id="273121"/>
    <lineage>
        <taxon>Bacteria</taxon>
        <taxon>Pseudomonadati</taxon>
        <taxon>Campylobacterota</taxon>
        <taxon>Epsilonproteobacteria</taxon>
        <taxon>Campylobacterales</taxon>
        <taxon>Helicobacteraceae</taxon>
        <taxon>Wolinella</taxon>
    </lineage>
</organism>
<dbReference type="CDD" id="cd03808">
    <property type="entry name" value="GT4_CapM-like"/>
    <property type="match status" value="1"/>
</dbReference>
<dbReference type="KEGG" id="wsu:WS0040"/>
<dbReference type="CAZy" id="GT4">
    <property type="family name" value="Glycosyltransferase Family 4"/>
</dbReference>
<dbReference type="GO" id="GO:0016757">
    <property type="term" value="F:glycosyltransferase activity"/>
    <property type="evidence" value="ECO:0007669"/>
    <property type="project" value="UniProtKB-KW"/>
</dbReference>
<dbReference type="HOGENOM" id="CLU_009583_8_1_7"/>
<dbReference type="PANTHER" id="PTHR45947">
    <property type="entry name" value="SULFOQUINOVOSYL TRANSFERASE SQD2"/>
    <property type="match status" value="1"/>
</dbReference>
<evidence type="ECO:0000313" key="3">
    <source>
        <dbReference type="EMBL" id="CAE09212.1"/>
    </source>
</evidence>
<proteinExistence type="predicted"/>
<dbReference type="STRING" id="273121.WS0040"/>
<name>Q7MAT4_WOLSU</name>
<dbReference type="RefSeq" id="WP_011138012.1">
    <property type="nucleotide sequence ID" value="NC_005090.1"/>
</dbReference>
<dbReference type="InterPro" id="IPR001296">
    <property type="entry name" value="Glyco_trans_1"/>
</dbReference>
<gene>
    <name evidence="3" type="primary">WLAG</name>
    <name evidence="3" type="ordered locus">WS0040</name>
</gene>
<reference evidence="3 4" key="1">
    <citation type="journal article" date="2003" name="Proc. Natl. Acad. Sci. U.S.A.">
        <title>Complete genome sequence and analysis of Wolinella succinogenes.</title>
        <authorList>
            <person name="Baar C."/>
            <person name="Eppinger M."/>
            <person name="Raddatz G."/>
            <person name="Simon JM."/>
            <person name="Lanz C."/>
            <person name="Klimmek O."/>
            <person name="Nandakumar R."/>
            <person name="Gross R."/>
            <person name="Rosinus A."/>
            <person name="Keller H."/>
            <person name="Jagtap P."/>
            <person name="Linke B."/>
            <person name="Meyer F."/>
            <person name="Lederer H."/>
            <person name="Schuster S.C."/>
        </authorList>
    </citation>
    <scope>NUCLEOTIDE SEQUENCE [LARGE SCALE GENOMIC DNA]</scope>
    <source>
        <strain evidence="4">ATCC 29543 / DSM 1740 / CCUG 13145 / JCM 31913 / LMG 7466 / NCTC 11488 / FDC 602W</strain>
    </source>
</reference>
<keyword evidence="3" id="KW-0328">Glycosyltransferase</keyword>
<dbReference type="eggNOG" id="COG0438">
    <property type="taxonomic scope" value="Bacteria"/>
</dbReference>
<evidence type="ECO:0000259" key="1">
    <source>
        <dbReference type="Pfam" id="PF00534"/>
    </source>
</evidence>
<evidence type="ECO:0000259" key="2">
    <source>
        <dbReference type="Pfam" id="PF13477"/>
    </source>
</evidence>
<keyword evidence="3" id="KW-0808">Transferase</keyword>
<dbReference type="InterPro" id="IPR028098">
    <property type="entry name" value="Glyco_trans_4-like_N"/>
</dbReference>
<sequence length="388" mass="43835">MKILFLSHLDMNLYLFRRPIMEALRKEGHEVIAMCPKGEYFDRFKELGIKAISYEISRESLNPFKELKTLLSIAQKLSELKPDILHTFMLKPNIYGTLASKIASIPYVICSVTGLGSFYIEESFKSRAIRYLIETLSRIVFKIAKKVVFQNEDDRQLFIQKGLVESSKTHLIKGSGINTKLFDPALISPSTLVRYRQELGLEKKHVVLMVARAIAHKGVREYYEAARLLGAFTSDSHLAFLFVGDTDEGNPSCVSSKELYSPHVLWLGHREDILELMALCDIFVLPSYREGIPRTLLEASSLAKPMVTSLAVGCKEVVKEGENGFLVPVGDTKALAQKIHYLVQNPALRLSMGEKARQIAQKEFDVSIIVKAHLELYKEVRGDLQKTL</sequence>
<dbReference type="SUPFAM" id="SSF53756">
    <property type="entry name" value="UDP-Glycosyltransferase/glycogen phosphorylase"/>
    <property type="match status" value="1"/>
</dbReference>
<dbReference type="Proteomes" id="UP000000422">
    <property type="component" value="Chromosome"/>
</dbReference>
<feature type="domain" description="Glycosyl transferase family 1" evidence="1">
    <location>
        <begin position="196"/>
        <end position="358"/>
    </location>
</feature>
<dbReference type="AlphaFoldDB" id="Q7MAT4"/>
<dbReference type="Pfam" id="PF13477">
    <property type="entry name" value="Glyco_trans_4_2"/>
    <property type="match status" value="1"/>
</dbReference>
<dbReference type="EMBL" id="BX571657">
    <property type="protein sequence ID" value="CAE09212.1"/>
    <property type="molecule type" value="Genomic_DNA"/>
</dbReference>
<accession>Q7MAT4</accession>
<dbReference type="DNASU" id="2555380"/>
<evidence type="ECO:0000313" key="4">
    <source>
        <dbReference type="Proteomes" id="UP000000422"/>
    </source>
</evidence>
<dbReference type="Pfam" id="PF00534">
    <property type="entry name" value="Glycos_transf_1"/>
    <property type="match status" value="1"/>
</dbReference>
<keyword evidence="4" id="KW-1185">Reference proteome</keyword>
<dbReference type="Gene3D" id="3.40.50.2000">
    <property type="entry name" value="Glycogen Phosphorylase B"/>
    <property type="match status" value="2"/>
</dbReference>